<sequence>MDRGTLTYIGASVCVMLSLHFSIQLLALHLMHWKKPKEQKAIAIIILMAPLYAIDSYVGLLDILGSKAFFTFLDSVKECYEGLVMAKFLGLMYTYLNISIKRNIVPDEIKGREIHYSFPMTLFMPHTSRLNHDTLKQIKSWTWQFVYIRPICSVLMVSLQLLGWYPNWLSWIFTIILNISVTLALYALVIFYHAFAKELAPHRPLAKFLCVKGIVFFCFWQGIVIDGLVALGLIKSNHFWLDVEHLQEALRNVLVIVEMVFFSLFQQYAYSYEPYQKATVSGSEDKKNE</sequence>
<protein>
    <submittedName>
        <fullName evidence="1">Uncharacterized protein</fullName>
    </submittedName>
</protein>
<accession>A0ACC0APA1</accession>
<name>A0ACC0APA1_CATRO</name>
<comment type="caution">
    <text evidence="1">The sequence shown here is derived from an EMBL/GenBank/DDBJ whole genome shotgun (WGS) entry which is preliminary data.</text>
</comment>
<organism evidence="1 2">
    <name type="scientific">Catharanthus roseus</name>
    <name type="common">Madagascar periwinkle</name>
    <name type="synonym">Vinca rosea</name>
    <dbReference type="NCBI Taxonomy" id="4058"/>
    <lineage>
        <taxon>Eukaryota</taxon>
        <taxon>Viridiplantae</taxon>
        <taxon>Streptophyta</taxon>
        <taxon>Embryophyta</taxon>
        <taxon>Tracheophyta</taxon>
        <taxon>Spermatophyta</taxon>
        <taxon>Magnoliopsida</taxon>
        <taxon>eudicotyledons</taxon>
        <taxon>Gunneridae</taxon>
        <taxon>Pentapetalae</taxon>
        <taxon>asterids</taxon>
        <taxon>lamiids</taxon>
        <taxon>Gentianales</taxon>
        <taxon>Apocynaceae</taxon>
        <taxon>Rauvolfioideae</taxon>
        <taxon>Vinceae</taxon>
        <taxon>Catharanthinae</taxon>
        <taxon>Catharanthus</taxon>
    </lineage>
</organism>
<keyword evidence="2" id="KW-1185">Reference proteome</keyword>
<dbReference type="EMBL" id="CM044705">
    <property type="protein sequence ID" value="KAI5662695.1"/>
    <property type="molecule type" value="Genomic_DNA"/>
</dbReference>
<dbReference type="Proteomes" id="UP001060085">
    <property type="component" value="Linkage Group LG05"/>
</dbReference>
<evidence type="ECO:0000313" key="2">
    <source>
        <dbReference type="Proteomes" id="UP001060085"/>
    </source>
</evidence>
<evidence type="ECO:0000313" key="1">
    <source>
        <dbReference type="EMBL" id="KAI5662695.1"/>
    </source>
</evidence>
<proteinExistence type="predicted"/>
<reference evidence="2" key="1">
    <citation type="journal article" date="2023" name="Nat. Plants">
        <title>Single-cell RNA sequencing provides a high-resolution roadmap for understanding the multicellular compartmentation of specialized metabolism.</title>
        <authorList>
            <person name="Sun S."/>
            <person name="Shen X."/>
            <person name="Li Y."/>
            <person name="Li Y."/>
            <person name="Wang S."/>
            <person name="Li R."/>
            <person name="Zhang H."/>
            <person name="Shen G."/>
            <person name="Guo B."/>
            <person name="Wei J."/>
            <person name="Xu J."/>
            <person name="St-Pierre B."/>
            <person name="Chen S."/>
            <person name="Sun C."/>
        </authorList>
    </citation>
    <scope>NUCLEOTIDE SEQUENCE [LARGE SCALE GENOMIC DNA]</scope>
</reference>
<gene>
    <name evidence="1" type="ORF">M9H77_22018</name>
</gene>